<dbReference type="EMBL" id="AP014809">
    <property type="protein sequence ID" value="BAU91166.1"/>
    <property type="molecule type" value="Genomic_DNA"/>
</dbReference>
<organism evidence="1 2">
    <name type="scientific">Methylorubrum populi</name>
    <dbReference type="NCBI Taxonomy" id="223967"/>
    <lineage>
        <taxon>Bacteria</taxon>
        <taxon>Pseudomonadati</taxon>
        <taxon>Pseudomonadota</taxon>
        <taxon>Alphaproteobacteria</taxon>
        <taxon>Hyphomicrobiales</taxon>
        <taxon>Methylobacteriaceae</taxon>
        <taxon>Methylorubrum</taxon>
    </lineage>
</organism>
<proteinExistence type="predicted"/>
<accession>A0A160PEZ2</accession>
<evidence type="ECO:0000313" key="2">
    <source>
        <dbReference type="Proteomes" id="UP000218288"/>
    </source>
</evidence>
<dbReference type="Proteomes" id="UP000218288">
    <property type="component" value="Chromosome"/>
</dbReference>
<name>A0A160PEZ2_9HYPH</name>
<dbReference type="AlphaFoldDB" id="A0A160PEZ2"/>
<dbReference type="RefSeq" id="WP_096485374.1">
    <property type="nucleotide sequence ID" value="NZ_AP014809.1"/>
</dbReference>
<evidence type="ECO:0000313" key="1">
    <source>
        <dbReference type="EMBL" id="BAU91166.1"/>
    </source>
</evidence>
<sequence length="112" mass="11074">MSDLAFRAVPNSTLRLSAATVLGAAPTLANLPAGSGTQVRIYNRGSVPVSIEFGAKADMALPVLPVAGGAAGAQSIPPGAVEVQTLQQGQRHVAIAVASGTPDVEITTGSGI</sequence>
<gene>
    <name evidence="1" type="ORF">MPPM_2561</name>
</gene>
<protein>
    <submittedName>
        <fullName evidence="1">Uncharacterized protein</fullName>
    </submittedName>
</protein>
<reference evidence="1 2" key="1">
    <citation type="journal article" date="2016" name="Genome Announc.">
        <title>Complete Genome Sequence of Methylobacterium populi P-1M, Isolated from Pink-Pigmented Household Biofilm.</title>
        <authorList>
            <person name="Morohoshi T."/>
            <person name="Ikeda T."/>
        </authorList>
    </citation>
    <scope>NUCLEOTIDE SEQUENCE [LARGE SCALE GENOMIC DNA]</scope>
    <source>
        <strain evidence="1 2">P-1M</strain>
    </source>
</reference>